<sequence length="547" mass="63379">MIRQRKETNKKSDGESTQKQSGGIDRDSKQVRSSANSKLDSYIKSRLNLITSLLSVVLILTAFNLGTVYKMNSDGSIDISKLDSILTDEEAALIDKNSTQVRQALLTSDKPRVWIIGRNMESGYLRHVIESFDRIGYQRVDGFNQEWDVLWSHDYPFGKEFFTSLRPHQKVNHFPGSGYITNKVSLATTSMDHIPKAFHLPKEKDKFVEYAKNNPDRLWVKKSNNHRGIRIEKIDEINLDDSGHFVQEYIQNPLLIDGKKFDIGLYVIQTSINPLRVYIYDKDALLRWCGNKYHPFNASDFQSYVVGDDYTPIWEMPSLSKYFTELNYNMKQTLNIYLKSIGKDPEMMWNRIEEAITNVYKEKDASMARLSSMTFPKSNRNFFEMVRFDFLVDEDLNVYLMEANMSPNLSSAHFAPNKLLYEQVIYNLFSLVGLTRLDGLKDWPQYEADAWNLRVSDKDLAVNEELCTSEECFMSCRSEVCRTCYMCLSDSLKLNLKDAYLEHSSKWNSKRLIPSTKNNSVNPTDTINQIQADWFKGKCATNKEWCT</sequence>
<dbReference type="KEGG" id="tut:107364713"/>
<name>T1KJV9_TETUR</name>
<dbReference type="EnsemblMetazoa" id="tetur13g01400.1">
    <property type="protein sequence ID" value="tetur13g01400.1"/>
    <property type="gene ID" value="tetur13g01400"/>
</dbReference>
<feature type="compositionally biased region" description="Basic and acidic residues" evidence="1">
    <location>
        <begin position="1"/>
        <end position="16"/>
    </location>
</feature>
<dbReference type="PROSITE" id="PS51221">
    <property type="entry name" value="TTL"/>
    <property type="match status" value="1"/>
</dbReference>
<organism evidence="3 4">
    <name type="scientific">Tetranychus urticae</name>
    <name type="common">Two-spotted spider mite</name>
    <dbReference type="NCBI Taxonomy" id="32264"/>
    <lineage>
        <taxon>Eukaryota</taxon>
        <taxon>Metazoa</taxon>
        <taxon>Ecdysozoa</taxon>
        <taxon>Arthropoda</taxon>
        <taxon>Chelicerata</taxon>
        <taxon>Arachnida</taxon>
        <taxon>Acari</taxon>
        <taxon>Acariformes</taxon>
        <taxon>Trombidiformes</taxon>
        <taxon>Prostigmata</taxon>
        <taxon>Eleutherengona</taxon>
        <taxon>Raphignathae</taxon>
        <taxon>Tetranychoidea</taxon>
        <taxon>Tetranychidae</taxon>
        <taxon>Tetranychus</taxon>
    </lineage>
</organism>
<evidence type="ECO:0000313" key="3">
    <source>
        <dbReference type="EnsemblMetazoa" id="tetur13g01400.1"/>
    </source>
</evidence>
<dbReference type="SUPFAM" id="SSF56059">
    <property type="entry name" value="Glutathione synthetase ATP-binding domain-like"/>
    <property type="match status" value="1"/>
</dbReference>
<dbReference type="Proteomes" id="UP000015104">
    <property type="component" value="Unassembled WGS sequence"/>
</dbReference>
<dbReference type="EMBL" id="CAEY01000169">
    <property type="status" value="NOT_ANNOTATED_CDS"/>
    <property type="molecule type" value="Genomic_DNA"/>
</dbReference>
<evidence type="ECO:0000256" key="2">
    <source>
        <dbReference type="SAM" id="Phobius"/>
    </source>
</evidence>
<feature type="region of interest" description="Disordered" evidence="1">
    <location>
        <begin position="1"/>
        <end position="32"/>
    </location>
</feature>
<dbReference type="OMA" id="CGYITNK"/>
<accession>T1KJV9</accession>
<keyword evidence="4" id="KW-1185">Reference proteome</keyword>
<reference evidence="3" key="2">
    <citation type="submission" date="2015-06" db="UniProtKB">
        <authorList>
            <consortium name="EnsemblMetazoa"/>
        </authorList>
    </citation>
    <scope>IDENTIFICATION</scope>
</reference>
<dbReference type="InterPro" id="IPR004344">
    <property type="entry name" value="TTL/TTLL_fam"/>
</dbReference>
<protein>
    <submittedName>
        <fullName evidence="3">Uncharacterized protein</fullName>
    </submittedName>
</protein>
<feature type="transmembrane region" description="Helical" evidence="2">
    <location>
        <begin position="47"/>
        <end position="69"/>
    </location>
</feature>
<dbReference type="AlphaFoldDB" id="T1KJV9"/>
<dbReference type="InterPro" id="IPR053317">
    <property type="entry name" value="Tubulin_polyglutamylase"/>
</dbReference>
<evidence type="ECO:0000256" key="1">
    <source>
        <dbReference type="SAM" id="MobiDB-lite"/>
    </source>
</evidence>
<proteinExistence type="predicted"/>
<dbReference type="PANTHER" id="PTHR47113">
    <property type="entry name" value="LD09343P"/>
    <property type="match status" value="1"/>
</dbReference>
<evidence type="ECO:0000313" key="4">
    <source>
        <dbReference type="Proteomes" id="UP000015104"/>
    </source>
</evidence>
<dbReference type="OrthoDB" id="202825at2759"/>
<dbReference type="eggNOG" id="KOG2156">
    <property type="taxonomic scope" value="Eukaryota"/>
</dbReference>
<gene>
    <name evidence="3" type="primary">107364713</name>
</gene>
<dbReference type="Gene3D" id="3.30.470.20">
    <property type="entry name" value="ATP-grasp fold, B domain"/>
    <property type="match status" value="1"/>
</dbReference>
<keyword evidence="2" id="KW-0812">Transmembrane</keyword>
<dbReference type="Pfam" id="PF03133">
    <property type="entry name" value="TTL"/>
    <property type="match status" value="1"/>
</dbReference>
<keyword evidence="2" id="KW-1133">Transmembrane helix</keyword>
<dbReference type="HOGENOM" id="CLU_038007_0_0_1"/>
<keyword evidence="2" id="KW-0472">Membrane</keyword>
<reference evidence="4" key="1">
    <citation type="submission" date="2011-08" db="EMBL/GenBank/DDBJ databases">
        <authorList>
            <person name="Rombauts S."/>
        </authorList>
    </citation>
    <scope>NUCLEOTIDE SEQUENCE</scope>
    <source>
        <strain evidence="4">London</strain>
    </source>
</reference>
<dbReference type="PANTHER" id="PTHR47113:SF1">
    <property type="entry name" value="LD09343P"/>
    <property type="match status" value="1"/>
</dbReference>